<evidence type="ECO:0000256" key="4">
    <source>
        <dbReference type="ARBA" id="ARBA00023186"/>
    </source>
</evidence>
<proteinExistence type="predicted"/>
<dbReference type="InterPro" id="IPR016154">
    <property type="entry name" value="Heat_shock_Hsp33_C"/>
</dbReference>
<dbReference type="PANTHER" id="PTHR30111:SF1">
    <property type="entry name" value="33 KDA CHAPERONIN"/>
    <property type="match status" value="1"/>
</dbReference>
<dbReference type="AlphaFoldDB" id="A0A4Y9ERM5"/>
<keyword evidence="7" id="KW-1185">Reference proteome</keyword>
<dbReference type="Gene3D" id="3.90.1280.10">
    <property type="entry name" value="HSP33 redox switch-like"/>
    <property type="match status" value="1"/>
</dbReference>
<name>A0A4Y9ERM5_9SPHN</name>
<dbReference type="InterPro" id="IPR023212">
    <property type="entry name" value="Hsp33_helix_hairpin_bin_dom_sf"/>
</dbReference>
<sequence>MKHPTDTLAPSADRALGFSVTSRNARGQIVRLDTSLNAILSAHDYPPVLATLLAEALLLTTLLGATLRPDAKSGATGDAGQMTLQAQSTGGAVDLLVCDYHAGALRGYLRFDAERFAGLEASGATLDLPALFGEGHLAITLDPTAAAERYQGIVALEGASLTDAAINYFAQSEQLPTLIRLGISAPDAATGRGWIAGGLLVQHLARAESGAERLDVAPQHPDWQHVAILAGTTTDAELTDVTLPEESLLWRLFNEDETRVTPAPTPVRGCRCSIAHITDVLRRFPEAERVQMRRPDGHIGVDCAFCAKTFAVVA</sequence>
<dbReference type="InterPro" id="IPR000397">
    <property type="entry name" value="Heat_shock_Hsp33"/>
</dbReference>
<gene>
    <name evidence="6" type="ORF">EUV02_01995</name>
</gene>
<keyword evidence="1" id="KW-0963">Cytoplasm</keyword>
<dbReference type="InterPro" id="IPR016153">
    <property type="entry name" value="Heat_shock_Hsp33_N"/>
</dbReference>
<keyword evidence="2" id="KW-0862">Zinc</keyword>
<reference evidence="6 7" key="1">
    <citation type="submission" date="2019-02" db="EMBL/GenBank/DDBJ databases">
        <title>Polymorphobacter sp. isolated from the lake at the Tibet of China.</title>
        <authorList>
            <person name="Li A."/>
        </authorList>
    </citation>
    <scope>NUCLEOTIDE SEQUENCE [LARGE SCALE GENOMIC DNA]</scope>
    <source>
        <strain evidence="6 7">DJ1R-1</strain>
    </source>
</reference>
<keyword evidence="3" id="KW-1015">Disulfide bond</keyword>
<evidence type="ECO:0000256" key="5">
    <source>
        <dbReference type="ARBA" id="ARBA00023284"/>
    </source>
</evidence>
<evidence type="ECO:0000256" key="3">
    <source>
        <dbReference type="ARBA" id="ARBA00023157"/>
    </source>
</evidence>
<keyword evidence="4" id="KW-0143">Chaperone</keyword>
<comment type="caution">
    <text evidence="6">The sequence shown here is derived from an EMBL/GenBank/DDBJ whole genome shotgun (WGS) entry which is preliminary data.</text>
</comment>
<dbReference type="Gene3D" id="1.10.287.480">
    <property type="entry name" value="helix hairpin bin"/>
    <property type="match status" value="1"/>
</dbReference>
<protein>
    <submittedName>
        <fullName evidence="6">Hsp33 family molecular chaperone HslO</fullName>
    </submittedName>
</protein>
<dbReference type="SUPFAM" id="SSF118352">
    <property type="entry name" value="HSP33 redox switch-like"/>
    <property type="match status" value="1"/>
</dbReference>
<dbReference type="SUPFAM" id="SSF64397">
    <property type="entry name" value="Hsp33 domain"/>
    <property type="match status" value="1"/>
</dbReference>
<evidence type="ECO:0000256" key="2">
    <source>
        <dbReference type="ARBA" id="ARBA00022833"/>
    </source>
</evidence>
<evidence type="ECO:0000313" key="6">
    <source>
        <dbReference type="EMBL" id="TFU05819.1"/>
    </source>
</evidence>
<dbReference type="Gene3D" id="3.55.30.10">
    <property type="entry name" value="Hsp33 domain"/>
    <property type="match status" value="1"/>
</dbReference>
<dbReference type="PANTHER" id="PTHR30111">
    <property type="entry name" value="33 KDA CHAPERONIN"/>
    <property type="match status" value="1"/>
</dbReference>
<accession>A0A4Y9ERM5</accession>
<dbReference type="RefSeq" id="WP_135244544.1">
    <property type="nucleotide sequence ID" value="NZ_SIHO01000001.1"/>
</dbReference>
<dbReference type="GO" id="GO:0044183">
    <property type="term" value="F:protein folding chaperone"/>
    <property type="evidence" value="ECO:0007669"/>
    <property type="project" value="TreeGrafter"/>
</dbReference>
<evidence type="ECO:0000256" key="1">
    <source>
        <dbReference type="ARBA" id="ARBA00022490"/>
    </source>
</evidence>
<dbReference type="GO" id="GO:0042026">
    <property type="term" value="P:protein refolding"/>
    <property type="evidence" value="ECO:0007669"/>
    <property type="project" value="TreeGrafter"/>
</dbReference>
<dbReference type="GO" id="GO:0005737">
    <property type="term" value="C:cytoplasm"/>
    <property type="evidence" value="ECO:0007669"/>
    <property type="project" value="InterPro"/>
</dbReference>
<dbReference type="OrthoDB" id="9793753at2"/>
<dbReference type="GO" id="GO:0051082">
    <property type="term" value="F:unfolded protein binding"/>
    <property type="evidence" value="ECO:0007669"/>
    <property type="project" value="InterPro"/>
</dbReference>
<dbReference type="Pfam" id="PF01430">
    <property type="entry name" value="HSP33"/>
    <property type="match status" value="1"/>
</dbReference>
<keyword evidence="5" id="KW-0676">Redox-active center</keyword>
<organism evidence="6 7">
    <name type="scientific">Glacieibacterium arshaanense</name>
    <dbReference type="NCBI Taxonomy" id="2511025"/>
    <lineage>
        <taxon>Bacteria</taxon>
        <taxon>Pseudomonadati</taxon>
        <taxon>Pseudomonadota</taxon>
        <taxon>Alphaproteobacteria</taxon>
        <taxon>Sphingomonadales</taxon>
        <taxon>Sphingosinicellaceae</taxon>
        <taxon>Glacieibacterium</taxon>
    </lineage>
</organism>
<dbReference type="PIRSF" id="PIRSF005261">
    <property type="entry name" value="Heat_shock_Hsp33"/>
    <property type="match status" value="1"/>
</dbReference>
<evidence type="ECO:0000313" key="7">
    <source>
        <dbReference type="Proteomes" id="UP000297737"/>
    </source>
</evidence>
<dbReference type="Proteomes" id="UP000297737">
    <property type="component" value="Unassembled WGS sequence"/>
</dbReference>
<dbReference type="EMBL" id="SIHO01000001">
    <property type="protein sequence ID" value="TFU05819.1"/>
    <property type="molecule type" value="Genomic_DNA"/>
</dbReference>